<dbReference type="SMART" id="SM00347">
    <property type="entry name" value="HTH_MARR"/>
    <property type="match status" value="1"/>
</dbReference>
<accession>A0ABS6T3U1</accession>
<reference evidence="2 3" key="1">
    <citation type="submission" date="2021-05" db="EMBL/GenBank/DDBJ databases">
        <title>Culturable bacteria isolated from Daya Bay.</title>
        <authorList>
            <person name="Zheng W."/>
            <person name="Yu S."/>
            <person name="Huang Y."/>
        </authorList>
    </citation>
    <scope>NUCLEOTIDE SEQUENCE [LARGE SCALE GENOMIC DNA]</scope>
    <source>
        <strain evidence="2 3">DP4N28-5</strain>
    </source>
</reference>
<keyword evidence="3" id="KW-1185">Reference proteome</keyword>
<dbReference type="PANTHER" id="PTHR33164:SF43">
    <property type="entry name" value="HTH-TYPE TRANSCRIPTIONAL REPRESSOR YETL"/>
    <property type="match status" value="1"/>
</dbReference>
<dbReference type="PROSITE" id="PS50995">
    <property type="entry name" value="HTH_MARR_2"/>
    <property type="match status" value="1"/>
</dbReference>
<feature type="domain" description="HTH marR-type" evidence="1">
    <location>
        <begin position="5"/>
        <end position="137"/>
    </location>
</feature>
<evidence type="ECO:0000259" key="1">
    <source>
        <dbReference type="PROSITE" id="PS50995"/>
    </source>
</evidence>
<dbReference type="PANTHER" id="PTHR33164">
    <property type="entry name" value="TRANSCRIPTIONAL REGULATOR, MARR FAMILY"/>
    <property type="match status" value="1"/>
</dbReference>
<organism evidence="2 3">
    <name type="scientific">Maritimibacter dapengensis</name>
    <dbReference type="NCBI Taxonomy" id="2836868"/>
    <lineage>
        <taxon>Bacteria</taxon>
        <taxon>Pseudomonadati</taxon>
        <taxon>Pseudomonadota</taxon>
        <taxon>Alphaproteobacteria</taxon>
        <taxon>Rhodobacterales</taxon>
        <taxon>Roseobacteraceae</taxon>
        <taxon>Maritimibacter</taxon>
    </lineage>
</organism>
<dbReference type="Proteomes" id="UP000756530">
    <property type="component" value="Unassembled WGS sequence"/>
</dbReference>
<evidence type="ECO:0000313" key="3">
    <source>
        <dbReference type="Proteomes" id="UP000756530"/>
    </source>
</evidence>
<comment type="caution">
    <text evidence="2">The sequence shown here is derived from an EMBL/GenBank/DDBJ whole genome shotgun (WGS) entry which is preliminary data.</text>
</comment>
<evidence type="ECO:0000313" key="2">
    <source>
        <dbReference type="EMBL" id="MBV7379216.1"/>
    </source>
</evidence>
<dbReference type="InterPro" id="IPR000835">
    <property type="entry name" value="HTH_MarR-typ"/>
</dbReference>
<dbReference type="EMBL" id="JAHUZE010000002">
    <property type="protein sequence ID" value="MBV7379216.1"/>
    <property type="molecule type" value="Genomic_DNA"/>
</dbReference>
<dbReference type="RefSeq" id="WP_218392362.1">
    <property type="nucleotide sequence ID" value="NZ_JAHUZE010000002.1"/>
</dbReference>
<gene>
    <name evidence="2" type="ORF">KJP28_09770</name>
</gene>
<dbReference type="InterPro" id="IPR039422">
    <property type="entry name" value="MarR/SlyA-like"/>
</dbReference>
<proteinExistence type="predicted"/>
<sequence>MTKDQNAELYELADLVHAVARQLPAPSNLEPGPCTPIEINVMRFVGKHPGVSARAAADACGLPTSNFSRVLRGLVAKGLVERRSDPRDARVVHLHPTDRALANTLRMREAWGAKLRGAALDHETVATVAQALRHIEAHLAGGATGDDAFQDHEWKRRTTDAG</sequence>
<dbReference type="Pfam" id="PF12802">
    <property type="entry name" value="MarR_2"/>
    <property type="match status" value="1"/>
</dbReference>
<name>A0ABS6T3U1_9RHOB</name>
<protein>
    <submittedName>
        <fullName evidence="2">MarR family transcriptional regulator</fullName>
    </submittedName>
</protein>